<evidence type="ECO:0000256" key="1">
    <source>
        <dbReference type="ARBA" id="ARBA00022598"/>
    </source>
</evidence>
<evidence type="ECO:0000256" key="4">
    <source>
        <dbReference type="ARBA" id="ARBA00022840"/>
    </source>
</evidence>
<dbReference type="InterPro" id="IPR003135">
    <property type="entry name" value="ATP-grasp_carboxylate-amine"/>
</dbReference>
<reference evidence="7 8" key="1">
    <citation type="journal article" date="2019" name="Nat. Microbiol.">
        <title>Expanding anaerobic alkane metabolism in the domain of Archaea.</title>
        <authorList>
            <person name="Wang Y."/>
            <person name="Wegener G."/>
            <person name="Hou J."/>
            <person name="Wang F."/>
            <person name="Xiao X."/>
        </authorList>
    </citation>
    <scope>NUCLEOTIDE SEQUENCE [LARGE SCALE GENOMIC DNA]</scope>
    <source>
        <strain evidence="7">WYZ-LMO10</strain>
    </source>
</reference>
<keyword evidence="1" id="KW-0436">Ligase</keyword>
<evidence type="ECO:0000256" key="5">
    <source>
        <dbReference type="PROSITE-ProRule" id="PRU00409"/>
    </source>
</evidence>
<sequence length="455" mass="50854">MVKKLTEEERIKLLKNVNSYRREFEDRLSPLDGLRRDKPVTFISVGGGELGDLAVTAAKRIYGGLSGGIRTIAFDRYNGFPAQDSSDYYEIFDMKDGDALENYIRKYIPDPNEPHAIYLEVEMIDTERTFRLGMEEGYRVMSTPYGPLVCMDRHATKMMFDMLRLERVEWAYARSDEEVRRIAADFGLPVIVKPVMTSSGHGTSIVKDEESLKKAYAHAREHARGIGEEVIVERFMPDLKSSGTEVTQIVVRHFDGDGKIVDSFLPPIEHRRPGATYHESWLPATISPLAARRCREFAGKIADFLGGIGVYAVEQFVIGDRVYNNEVANRPHDTGLITRWMLNMDEGGLQLTSTLGLPLSSSSTEISRKGVYGVAHVVLAPDGFEGERKVISVDMGAIHRFMGSGEDFWYFGKPSAYAGRRMGLAVAFAEDLNSARHGAERLAHFAEGCILYGGD</sequence>
<dbReference type="GO" id="GO:0006164">
    <property type="term" value="P:purine nucleotide biosynthetic process"/>
    <property type="evidence" value="ECO:0007669"/>
    <property type="project" value="UniProtKB-KW"/>
</dbReference>
<proteinExistence type="predicted"/>
<dbReference type="GO" id="GO:0005524">
    <property type="term" value="F:ATP binding"/>
    <property type="evidence" value="ECO:0007669"/>
    <property type="project" value="UniProtKB-UniRule"/>
</dbReference>
<dbReference type="Gene3D" id="3.30.1490.20">
    <property type="entry name" value="ATP-grasp fold, A domain"/>
    <property type="match status" value="1"/>
</dbReference>
<comment type="caution">
    <text evidence="7">The sequence shown here is derived from an EMBL/GenBank/DDBJ whole genome shotgun (WGS) entry which is preliminary data.</text>
</comment>
<dbReference type="GO" id="GO:0005829">
    <property type="term" value="C:cytosol"/>
    <property type="evidence" value="ECO:0007669"/>
    <property type="project" value="TreeGrafter"/>
</dbReference>
<dbReference type="Gene3D" id="3.30.470.20">
    <property type="entry name" value="ATP-grasp fold, B domain"/>
    <property type="match status" value="1"/>
</dbReference>
<dbReference type="InterPro" id="IPR048740">
    <property type="entry name" value="PurT_C"/>
</dbReference>
<dbReference type="InterPro" id="IPR013815">
    <property type="entry name" value="ATP_grasp_subdomain_1"/>
</dbReference>
<dbReference type="AlphaFoldDB" id="A0A523BDR1"/>
<dbReference type="GO" id="GO:0046872">
    <property type="term" value="F:metal ion binding"/>
    <property type="evidence" value="ECO:0007669"/>
    <property type="project" value="InterPro"/>
</dbReference>
<evidence type="ECO:0000259" key="6">
    <source>
        <dbReference type="PROSITE" id="PS50975"/>
    </source>
</evidence>
<dbReference type="InterPro" id="IPR011054">
    <property type="entry name" value="Rudment_hybrid_motif"/>
</dbReference>
<dbReference type="SUPFAM" id="SSF56059">
    <property type="entry name" value="Glutathione synthetase ATP-binding domain-like"/>
    <property type="match status" value="1"/>
</dbReference>
<dbReference type="InterPro" id="IPR016185">
    <property type="entry name" value="PreATP-grasp_dom_sf"/>
</dbReference>
<dbReference type="GO" id="GO:0016874">
    <property type="term" value="F:ligase activity"/>
    <property type="evidence" value="ECO:0007669"/>
    <property type="project" value="UniProtKB-KW"/>
</dbReference>
<keyword evidence="4 5" id="KW-0067">ATP-binding</keyword>
<keyword evidence="2 5" id="KW-0547">Nucleotide-binding</keyword>
<dbReference type="EMBL" id="QNVH01000023">
    <property type="protein sequence ID" value="TDA39055.1"/>
    <property type="molecule type" value="Genomic_DNA"/>
</dbReference>
<dbReference type="PANTHER" id="PTHR43055">
    <property type="entry name" value="FORMATE-DEPENDENT PHOSPHORIBOSYLGLYCINAMIDE FORMYLTRANSFERASE"/>
    <property type="match status" value="1"/>
</dbReference>
<dbReference type="Pfam" id="PF02222">
    <property type="entry name" value="ATP-grasp"/>
    <property type="match status" value="1"/>
</dbReference>
<feature type="domain" description="ATP-grasp" evidence="6">
    <location>
        <begin position="157"/>
        <end position="360"/>
    </location>
</feature>
<dbReference type="SUPFAM" id="SSF51246">
    <property type="entry name" value="Rudiment single hybrid motif"/>
    <property type="match status" value="1"/>
</dbReference>
<evidence type="ECO:0000256" key="2">
    <source>
        <dbReference type="ARBA" id="ARBA00022741"/>
    </source>
</evidence>
<dbReference type="Pfam" id="PF21244">
    <property type="entry name" value="PurT_C"/>
    <property type="match status" value="1"/>
</dbReference>
<gene>
    <name evidence="7" type="ORF">DSO08_03195</name>
</gene>
<dbReference type="InterPro" id="IPR011761">
    <property type="entry name" value="ATP-grasp"/>
</dbReference>
<protein>
    <recommendedName>
        <fullName evidence="6">ATP-grasp domain-containing protein</fullName>
    </recommendedName>
</protein>
<dbReference type="Proteomes" id="UP000315399">
    <property type="component" value="Unassembled WGS sequence"/>
</dbReference>
<dbReference type="PROSITE" id="PS50975">
    <property type="entry name" value="ATP_GRASP"/>
    <property type="match status" value="1"/>
</dbReference>
<organism evidence="7 8">
    <name type="scientific">Thermoproteota archaeon</name>
    <dbReference type="NCBI Taxonomy" id="2056631"/>
    <lineage>
        <taxon>Archaea</taxon>
        <taxon>Thermoproteota</taxon>
    </lineage>
</organism>
<evidence type="ECO:0000313" key="8">
    <source>
        <dbReference type="Proteomes" id="UP000315399"/>
    </source>
</evidence>
<dbReference type="SUPFAM" id="SSF52440">
    <property type="entry name" value="PreATP-grasp domain"/>
    <property type="match status" value="1"/>
</dbReference>
<keyword evidence="3" id="KW-0658">Purine biosynthesis</keyword>
<dbReference type="PANTHER" id="PTHR43055:SF1">
    <property type="entry name" value="FORMATE-DEPENDENT PHOSPHORIBOSYLGLYCINAMIDE FORMYLTRANSFERASE"/>
    <property type="match status" value="1"/>
</dbReference>
<accession>A0A523BDR1</accession>
<evidence type="ECO:0000256" key="3">
    <source>
        <dbReference type="ARBA" id="ARBA00022755"/>
    </source>
</evidence>
<name>A0A523BDR1_9CREN</name>
<dbReference type="Gene3D" id="3.40.50.20">
    <property type="match status" value="1"/>
</dbReference>
<evidence type="ECO:0000313" key="7">
    <source>
        <dbReference type="EMBL" id="TDA39055.1"/>
    </source>
</evidence>